<comment type="caution">
    <text evidence="1">The sequence shown here is derived from an EMBL/GenBank/DDBJ whole genome shotgun (WGS) entry which is preliminary data.</text>
</comment>
<organism evidence="1 2">
    <name type="scientific">Sclerotinia nivalis</name>
    <dbReference type="NCBI Taxonomy" id="352851"/>
    <lineage>
        <taxon>Eukaryota</taxon>
        <taxon>Fungi</taxon>
        <taxon>Dikarya</taxon>
        <taxon>Ascomycota</taxon>
        <taxon>Pezizomycotina</taxon>
        <taxon>Leotiomycetes</taxon>
        <taxon>Helotiales</taxon>
        <taxon>Sclerotiniaceae</taxon>
        <taxon>Sclerotinia</taxon>
    </lineage>
</organism>
<evidence type="ECO:0000313" key="1">
    <source>
        <dbReference type="EMBL" id="KAJ8067653.1"/>
    </source>
</evidence>
<dbReference type="EMBL" id="JAPEIS010000003">
    <property type="protein sequence ID" value="KAJ8067653.1"/>
    <property type="molecule type" value="Genomic_DNA"/>
</dbReference>
<dbReference type="Gene3D" id="3.50.50.60">
    <property type="entry name" value="FAD/NAD(P)-binding domain"/>
    <property type="match status" value="1"/>
</dbReference>
<dbReference type="InterPro" id="IPR036188">
    <property type="entry name" value="FAD/NAD-bd_sf"/>
</dbReference>
<dbReference type="AlphaFoldDB" id="A0A9X0DP37"/>
<proteinExistence type="predicted"/>
<keyword evidence="2" id="KW-1185">Reference proteome</keyword>
<dbReference type="OrthoDB" id="10260355at2759"/>
<dbReference type="Proteomes" id="UP001152300">
    <property type="component" value="Unassembled WGS sequence"/>
</dbReference>
<accession>A0A9X0DP37</accession>
<evidence type="ECO:0000313" key="2">
    <source>
        <dbReference type="Proteomes" id="UP001152300"/>
    </source>
</evidence>
<reference evidence="1" key="1">
    <citation type="submission" date="2022-11" db="EMBL/GenBank/DDBJ databases">
        <title>Genome Resource of Sclerotinia nivalis Strain SnTB1, a Plant Pathogen Isolated from American Ginseng.</title>
        <authorList>
            <person name="Fan S."/>
        </authorList>
    </citation>
    <scope>NUCLEOTIDE SEQUENCE</scope>
    <source>
        <strain evidence="1">SnTB1</strain>
    </source>
</reference>
<gene>
    <name evidence="1" type="ORF">OCU04_003261</name>
</gene>
<name>A0A9X0DP37_9HELO</name>
<sequence>MHSCSFHCLFCFGYEDRGAKSTGVLIVPPISPMTGIHMVIAANAAQLSDEVTLYTHGDDDIAAQLSPLAKAPFKIDTRKIKRLVDNGRSSVTIQFTDGSVKEEAFLVHNTKTTVQGPFIEQLGLDVNPTGDILAPPPFHQTSVRGVCGRRLYHSLQGYSSCHRQRLQLGCGINCAVAG</sequence>
<protein>
    <submittedName>
        <fullName evidence="1">Uncharacterized protein</fullName>
    </submittedName>
</protein>